<evidence type="ECO:0008006" key="4">
    <source>
        <dbReference type="Google" id="ProtNLM"/>
    </source>
</evidence>
<dbReference type="RefSeq" id="XP_046066363.1">
    <property type="nucleotide sequence ID" value="XM_046222503.1"/>
</dbReference>
<comment type="caution">
    <text evidence="2">The sequence shown here is derived from an EMBL/GenBank/DDBJ whole genome shotgun (WGS) entry which is preliminary data.</text>
</comment>
<evidence type="ECO:0000256" key="1">
    <source>
        <dbReference type="SAM" id="SignalP"/>
    </source>
</evidence>
<sequence>MWPFALATSSFSLRTVCSGLPSQHSRQVPCRKIQGRVSCCSLSMSHKLLSNASLYSFFPYGCWLIEGNTYTVNLIKSSELKGKLVLRI</sequence>
<name>A0AAD4KIE1_9EURO</name>
<dbReference type="AlphaFoldDB" id="A0AAD4KIE1"/>
<feature type="chain" id="PRO_5041955945" description="Secreted protein" evidence="1">
    <location>
        <begin position="20"/>
        <end position="88"/>
    </location>
</feature>
<gene>
    <name evidence="2" type="ORF">BGW36DRAFT_66994</name>
</gene>
<protein>
    <recommendedName>
        <fullName evidence="4">Secreted protein</fullName>
    </recommendedName>
</protein>
<reference evidence="2" key="1">
    <citation type="submission" date="2021-12" db="EMBL/GenBank/DDBJ databases">
        <title>Convergent genome expansion in fungi linked to evolution of root-endophyte symbiosis.</title>
        <authorList>
            <consortium name="DOE Joint Genome Institute"/>
            <person name="Ke Y.-H."/>
            <person name="Bonito G."/>
            <person name="Liao H.-L."/>
            <person name="Looney B."/>
            <person name="Rojas-Flechas A."/>
            <person name="Nash J."/>
            <person name="Hameed K."/>
            <person name="Schadt C."/>
            <person name="Martin F."/>
            <person name="Crous P.W."/>
            <person name="Miettinen O."/>
            <person name="Magnuson J.K."/>
            <person name="Labbe J."/>
            <person name="Jacobson D."/>
            <person name="Doktycz M.J."/>
            <person name="Veneault-Fourrey C."/>
            <person name="Kuo A."/>
            <person name="Mondo S."/>
            <person name="Calhoun S."/>
            <person name="Riley R."/>
            <person name="Ohm R."/>
            <person name="LaButti K."/>
            <person name="Andreopoulos B."/>
            <person name="Pangilinan J."/>
            <person name="Nolan M."/>
            <person name="Tritt A."/>
            <person name="Clum A."/>
            <person name="Lipzen A."/>
            <person name="Daum C."/>
            <person name="Barry K."/>
            <person name="Grigoriev I.V."/>
            <person name="Vilgalys R."/>
        </authorList>
    </citation>
    <scope>NUCLEOTIDE SEQUENCE</scope>
    <source>
        <strain evidence="2">PMI_201</strain>
    </source>
</reference>
<keyword evidence="3" id="KW-1185">Reference proteome</keyword>
<evidence type="ECO:0000313" key="3">
    <source>
        <dbReference type="Proteomes" id="UP001201262"/>
    </source>
</evidence>
<dbReference type="GeneID" id="70252789"/>
<feature type="signal peptide" evidence="1">
    <location>
        <begin position="1"/>
        <end position="19"/>
    </location>
</feature>
<keyword evidence="1" id="KW-0732">Signal</keyword>
<accession>A0AAD4KIE1</accession>
<dbReference type="Proteomes" id="UP001201262">
    <property type="component" value="Unassembled WGS sequence"/>
</dbReference>
<evidence type="ECO:0000313" key="2">
    <source>
        <dbReference type="EMBL" id="KAH8690080.1"/>
    </source>
</evidence>
<proteinExistence type="predicted"/>
<organism evidence="2 3">
    <name type="scientific">Talaromyces proteolyticus</name>
    <dbReference type="NCBI Taxonomy" id="1131652"/>
    <lineage>
        <taxon>Eukaryota</taxon>
        <taxon>Fungi</taxon>
        <taxon>Dikarya</taxon>
        <taxon>Ascomycota</taxon>
        <taxon>Pezizomycotina</taxon>
        <taxon>Eurotiomycetes</taxon>
        <taxon>Eurotiomycetidae</taxon>
        <taxon>Eurotiales</taxon>
        <taxon>Trichocomaceae</taxon>
        <taxon>Talaromyces</taxon>
        <taxon>Talaromyces sect. Bacilispori</taxon>
    </lineage>
</organism>
<dbReference type="EMBL" id="JAJTJA010000014">
    <property type="protein sequence ID" value="KAH8690080.1"/>
    <property type="molecule type" value="Genomic_DNA"/>
</dbReference>